<dbReference type="EMBL" id="JBHUMZ010000019">
    <property type="protein sequence ID" value="MFD2638646.1"/>
    <property type="molecule type" value="Genomic_DNA"/>
</dbReference>
<evidence type="ECO:0000313" key="1">
    <source>
        <dbReference type="EMBL" id="MFD2638646.1"/>
    </source>
</evidence>
<reference evidence="2" key="1">
    <citation type="journal article" date="2019" name="Int. J. Syst. Evol. Microbiol.">
        <title>The Global Catalogue of Microorganisms (GCM) 10K type strain sequencing project: providing services to taxonomists for standard genome sequencing and annotation.</title>
        <authorList>
            <consortium name="The Broad Institute Genomics Platform"/>
            <consortium name="The Broad Institute Genome Sequencing Center for Infectious Disease"/>
            <person name="Wu L."/>
            <person name="Ma J."/>
        </authorList>
    </citation>
    <scope>NUCLEOTIDE SEQUENCE [LARGE SCALE GENOMIC DNA]</scope>
    <source>
        <strain evidence="2">TISTR 1571</strain>
    </source>
</reference>
<proteinExistence type="predicted"/>
<name>A0ABW5Q9X0_9BACI</name>
<protein>
    <submittedName>
        <fullName evidence="1">Uncharacterized protein</fullName>
    </submittedName>
</protein>
<dbReference type="Proteomes" id="UP001597452">
    <property type="component" value="Unassembled WGS sequence"/>
</dbReference>
<sequence length="218" mass="25407">MGFKFRIFCLIRIVIILKYYTQIYRDLSIQDEWLLYSEFDSDTFEPVIGERIYHRELAKKYGLTYSKEYSSAEIARKLGGYPRYLILGEEGSLDEKSCYELTSVLMPFTDQGQCHFYYDILKLVNEVPDLQDYKDGLLYNGLLSNVLKVYNSGNRAGLGSPTYLWDNERSWCLYTDYDSDFSILGGNEKLAMKLLNNPTLECIQIDLNTRVDVEEAQE</sequence>
<dbReference type="RefSeq" id="WP_054752369.1">
    <property type="nucleotide sequence ID" value="NZ_JBHUMZ010000019.1"/>
</dbReference>
<evidence type="ECO:0000313" key="2">
    <source>
        <dbReference type="Proteomes" id="UP001597452"/>
    </source>
</evidence>
<gene>
    <name evidence="1" type="ORF">ACFSW4_07215</name>
</gene>
<comment type="caution">
    <text evidence="1">The sequence shown here is derived from an EMBL/GenBank/DDBJ whole genome shotgun (WGS) entry which is preliminary data.</text>
</comment>
<accession>A0ABW5Q9X0</accession>
<keyword evidence="2" id="KW-1185">Reference proteome</keyword>
<organism evidence="1 2">
    <name type="scientific">Piscibacillus salipiscarius</name>
    <dbReference type="NCBI Taxonomy" id="299480"/>
    <lineage>
        <taxon>Bacteria</taxon>
        <taxon>Bacillati</taxon>
        <taxon>Bacillota</taxon>
        <taxon>Bacilli</taxon>
        <taxon>Bacillales</taxon>
        <taxon>Bacillaceae</taxon>
        <taxon>Piscibacillus</taxon>
    </lineage>
</organism>